<sequence length="49" mass="5026">MVARVIDRGGCNVADAVAGDALVMDGNSHKKIGYIPTGAGAKTLSQPIW</sequence>
<protein>
    <submittedName>
        <fullName evidence="1">Uncharacterized protein</fullName>
    </submittedName>
</protein>
<organism evidence="1 2">
    <name type="scientific">Caballeronia sordidicola</name>
    <name type="common">Burkholderia sordidicola</name>
    <dbReference type="NCBI Taxonomy" id="196367"/>
    <lineage>
        <taxon>Bacteria</taxon>
        <taxon>Pseudomonadati</taxon>
        <taxon>Pseudomonadota</taxon>
        <taxon>Betaproteobacteria</taxon>
        <taxon>Burkholderiales</taxon>
        <taxon>Burkholderiaceae</taxon>
        <taxon>Caballeronia</taxon>
    </lineage>
</organism>
<proteinExistence type="predicted"/>
<dbReference type="EMBL" id="MTHB01000109">
    <property type="protein sequence ID" value="OXC77337.1"/>
    <property type="molecule type" value="Genomic_DNA"/>
</dbReference>
<accession>A0A226X2U7</accession>
<evidence type="ECO:0000313" key="2">
    <source>
        <dbReference type="Proteomes" id="UP000214720"/>
    </source>
</evidence>
<dbReference type="Proteomes" id="UP000214720">
    <property type="component" value="Unassembled WGS sequence"/>
</dbReference>
<evidence type="ECO:0000313" key="1">
    <source>
        <dbReference type="EMBL" id="OXC77337.1"/>
    </source>
</evidence>
<gene>
    <name evidence="1" type="ORF">BSU04_17535</name>
</gene>
<reference evidence="2" key="1">
    <citation type="submission" date="2017-01" db="EMBL/GenBank/DDBJ databases">
        <title>Genome Analysis of Deinococcus marmoris KOPRI26562.</title>
        <authorList>
            <person name="Kim J.H."/>
            <person name="Oh H.-M."/>
        </authorList>
    </citation>
    <scope>NUCLEOTIDE SEQUENCE [LARGE SCALE GENOMIC DNA]</scope>
    <source>
        <strain evidence="2">PAMC 26633</strain>
    </source>
</reference>
<comment type="caution">
    <text evidence="1">The sequence shown here is derived from an EMBL/GenBank/DDBJ whole genome shotgun (WGS) entry which is preliminary data.</text>
</comment>
<name>A0A226X2U7_CABSO</name>
<dbReference type="AlphaFoldDB" id="A0A226X2U7"/>